<evidence type="ECO:0000256" key="1">
    <source>
        <dbReference type="SAM" id="Coils"/>
    </source>
</evidence>
<evidence type="ECO:0000313" key="3">
    <source>
        <dbReference type="EMBL" id="CAG8598083.1"/>
    </source>
</evidence>
<proteinExistence type="predicted"/>
<evidence type="ECO:0000256" key="2">
    <source>
        <dbReference type="SAM" id="MobiDB-lite"/>
    </source>
</evidence>
<dbReference type="EMBL" id="CAJVPQ010002466">
    <property type="protein sequence ID" value="CAG8598083.1"/>
    <property type="molecule type" value="Genomic_DNA"/>
</dbReference>
<feature type="region of interest" description="Disordered" evidence="2">
    <location>
        <begin position="88"/>
        <end position="107"/>
    </location>
</feature>
<keyword evidence="4" id="KW-1185">Reference proteome</keyword>
<feature type="coiled-coil region" evidence="1">
    <location>
        <begin position="193"/>
        <end position="328"/>
    </location>
</feature>
<comment type="caution">
    <text evidence="3">The sequence shown here is derived from an EMBL/GenBank/DDBJ whole genome shotgun (WGS) entry which is preliminary data.</text>
</comment>
<accession>A0A9N9CFI3</accession>
<dbReference type="Proteomes" id="UP000789570">
    <property type="component" value="Unassembled WGS sequence"/>
</dbReference>
<sequence length="456" mass="53728">MTTLQQYLNNKYPTLRDKQQVKEINIVEIDSERRNRGNKPNLKKISYNGQGITFLDLSNCPNLTELKCTSNQIKSLDLSNQIQKEKNNLESKQKHLNPQLAESEKAKKSLEQQLADLNSAKKKELETIQQLNLTDYTLLTKKILKETKTSMESILRLLLMRDFKLTKEYNRMIKKEEVVDPNSVLFTCLNKLRELEEEVKAKLAQDLQSSEAEQQKLRAEIYELVDKIYIMTTERIKELEEKSKNQEKYIKTLELRTILVGKENKDLKNQLTELQQNNKVLKEQLIKAKEKANQVEKLSSLEQEIQANERKIKKLEEQILKNKQQEDENNDSQAVQENRKKLFEFLLDLEKYTPPHSSKPIELMYFKRRHDYNRLIQGLLKKLREEALNRLTAKKQLLEAAGIPIDQNLFTNYQQKINQANAREIQKQKYENEFLTKVLERQQSQPQTIQAPEKKA</sequence>
<evidence type="ECO:0000313" key="4">
    <source>
        <dbReference type="Proteomes" id="UP000789570"/>
    </source>
</evidence>
<dbReference type="AlphaFoldDB" id="A0A9N9CFI3"/>
<gene>
    <name evidence="3" type="ORF">FCALED_LOCUS8446</name>
</gene>
<organism evidence="3 4">
    <name type="scientific">Funneliformis caledonium</name>
    <dbReference type="NCBI Taxonomy" id="1117310"/>
    <lineage>
        <taxon>Eukaryota</taxon>
        <taxon>Fungi</taxon>
        <taxon>Fungi incertae sedis</taxon>
        <taxon>Mucoromycota</taxon>
        <taxon>Glomeromycotina</taxon>
        <taxon>Glomeromycetes</taxon>
        <taxon>Glomerales</taxon>
        <taxon>Glomeraceae</taxon>
        <taxon>Funneliformis</taxon>
    </lineage>
</organism>
<reference evidence="3" key="1">
    <citation type="submission" date="2021-06" db="EMBL/GenBank/DDBJ databases">
        <authorList>
            <person name="Kallberg Y."/>
            <person name="Tangrot J."/>
            <person name="Rosling A."/>
        </authorList>
    </citation>
    <scope>NUCLEOTIDE SEQUENCE</scope>
    <source>
        <strain evidence="3">UK204</strain>
    </source>
</reference>
<protein>
    <submittedName>
        <fullName evidence="3">17007_t:CDS:1</fullName>
    </submittedName>
</protein>
<keyword evidence="1" id="KW-0175">Coiled coil</keyword>
<name>A0A9N9CFI3_9GLOM</name>